<dbReference type="GO" id="GO:0034657">
    <property type="term" value="C:GID complex"/>
    <property type="evidence" value="ECO:0007669"/>
    <property type="project" value="TreeGrafter"/>
</dbReference>
<evidence type="ECO:0000313" key="12">
    <source>
        <dbReference type="EMBL" id="KKA26620.1"/>
    </source>
</evidence>
<reference evidence="12" key="1">
    <citation type="submission" date="2015-03" db="EMBL/GenBank/DDBJ databases">
        <authorList>
            <person name="Radwan O."/>
            <person name="Al-Naeli F.A."/>
            <person name="Rendon G.A."/>
            <person name="Fields C."/>
        </authorList>
    </citation>
    <scope>NUCLEOTIDE SEQUENCE [LARGE SCALE GENOMIC DNA]</scope>
    <source>
        <strain evidence="12">CR-DP1</strain>
    </source>
</reference>
<evidence type="ECO:0000256" key="1">
    <source>
        <dbReference type="ARBA" id="ARBA00002343"/>
    </source>
</evidence>
<dbReference type="InterPro" id="IPR044063">
    <property type="entry name" value="ZF_RING_GID"/>
</dbReference>
<comment type="function">
    <text evidence="1">Involved in the proteasome-dependent degradation of fructose-1,6-bisphosphatase.</text>
</comment>
<evidence type="ECO:0000256" key="7">
    <source>
        <dbReference type="ARBA" id="ARBA00022833"/>
    </source>
</evidence>
<comment type="caution">
    <text evidence="12">The sequence shown here is derived from an EMBL/GenBank/DDBJ whole genome shotgun (WGS) entry which is preliminary data.</text>
</comment>
<dbReference type="Proteomes" id="UP000033483">
    <property type="component" value="Unassembled WGS sequence"/>
</dbReference>
<evidence type="ECO:0000259" key="10">
    <source>
        <dbReference type="PROSITE" id="PS50897"/>
    </source>
</evidence>
<dbReference type="PROSITE" id="PS50896">
    <property type="entry name" value="LISH"/>
    <property type="match status" value="1"/>
</dbReference>
<feature type="domain" description="CTLH" evidence="10">
    <location>
        <begin position="163"/>
        <end position="220"/>
    </location>
</feature>
<accession>A0A0F4Z8F4</accession>
<keyword evidence="9" id="KW-0175">Coiled coil</keyword>
<evidence type="ECO:0000256" key="5">
    <source>
        <dbReference type="ARBA" id="ARBA00022723"/>
    </source>
</evidence>
<evidence type="ECO:0000256" key="9">
    <source>
        <dbReference type="SAM" id="Coils"/>
    </source>
</evidence>
<dbReference type="InterPro" id="IPR006595">
    <property type="entry name" value="CTLH_C"/>
</dbReference>
<keyword evidence="13" id="KW-1185">Reference proteome</keyword>
<dbReference type="PROSITE" id="PS50897">
    <property type="entry name" value="CTLH"/>
    <property type="match status" value="1"/>
</dbReference>
<dbReference type="PANTHER" id="PTHR12170">
    <property type="entry name" value="MACROPHAGE ERYTHROBLAST ATTACHER-RELATED"/>
    <property type="match status" value="1"/>
</dbReference>
<evidence type="ECO:0008006" key="14">
    <source>
        <dbReference type="Google" id="ProtNLM"/>
    </source>
</evidence>
<dbReference type="SMART" id="SM00757">
    <property type="entry name" value="CRA"/>
    <property type="match status" value="1"/>
</dbReference>
<comment type="similarity">
    <text evidence="3">Belongs to the FYV10 family.</text>
</comment>
<keyword evidence="6 8" id="KW-0863">Zinc-finger</keyword>
<dbReference type="OrthoDB" id="1933455at2759"/>
<dbReference type="AlphaFoldDB" id="A0A0F4Z8F4"/>
<evidence type="ECO:0000256" key="4">
    <source>
        <dbReference type="ARBA" id="ARBA00022490"/>
    </source>
</evidence>
<name>A0A0F4Z8F4_9PEZI</name>
<dbReference type="SMART" id="SM00668">
    <property type="entry name" value="CTLH"/>
    <property type="match status" value="1"/>
</dbReference>
<dbReference type="InterPro" id="IPR024964">
    <property type="entry name" value="CTLH/CRA"/>
</dbReference>
<evidence type="ECO:0000313" key="13">
    <source>
        <dbReference type="Proteomes" id="UP000033483"/>
    </source>
</evidence>
<comment type="subcellular location">
    <subcellularLocation>
        <location evidence="2">Cytoplasm</location>
    </subcellularLocation>
</comment>
<sequence>MADHNNIAIKHADHLLLEQQLVRLPYELLRKNFRSAHFAIEKENANLRSAAESAAKAAMRQTADKQATLQSLDTMIEQAEALKRKLNDFVAEEEKIATNLEKRLDYMGAIYNMNTYEDVGYESWSRTRLDRLMVEYMLQQGFIESGLALARSREIEHLIDAEPFLQCNKIIESLRNHSVTEALAWCSENKKELRKMSCNLEFMLRYQQYIELLRGGNPARFNKAIFHARKYILPMRDTYPAEVLQACGLIAFRPDPASPSTENSPIWSATRWDTLVAIFRKAFHEFFGIHDRPLLHVALSAGLSALKTPACQQKRGKPPAAQQKSEIELLEERLLGTSSEDTASSTPGIRFQLGPDYLNMTYVEGYGARELLCPICSPELSDLAAPMPYANHTRSHIDHDAVRLPTGNVFSKQKLLDFAKKARLPEGKIKDLRSGSVFDVSEMGKVFIT</sequence>
<dbReference type="InterPro" id="IPR045098">
    <property type="entry name" value="Fyv10_fam"/>
</dbReference>
<keyword evidence="4" id="KW-0963">Cytoplasm</keyword>
<evidence type="ECO:0000256" key="6">
    <source>
        <dbReference type="ARBA" id="ARBA00022771"/>
    </source>
</evidence>
<dbReference type="InterPro" id="IPR006594">
    <property type="entry name" value="LisH"/>
</dbReference>
<dbReference type="EMBL" id="LAEV01002060">
    <property type="protein sequence ID" value="KKA26620.1"/>
    <property type="molecule type" value="Genomic_DNA"/>
</dbReference>
<dbReference type="GO" id="GO:0008270">
    <property type="term" value="F:zinc ion binding"/>
    <property type="evidence" value="ECO:0007669"/>
    <property type="project" value="UniProtKB-KW"/>
</dbReference>
<feature type="zinc finger region" description="RING-Gid-type" evidence="8">
    <location>
        <begin position="373"/>
        <end position="434"/>
    </location>
</feature>
<gene>
    <name evidence="12" type="ORF">TD95_002925</name>
</gene>
<dbReference type="PROSITE" id="PS51867">
    <property type="entry name" value="ZF_RING_GID"/>
    <property type="match status" value="1"/>
</dbReference>
<dbReference type="GO" id="GO:0005634">
    <property type="term" value="C:nucleus"/>
    <property type="evidence" value="ECO:0007669"/>
    <property type="project" value="TreeGrafter"/>
</dbReference>
<evidence type="ECO:0000256" key="3">
    <source>
        <dbReference type="ARBA" id="ARBA00010615"/>
    </source>
</evidence>
<dbReference type="InterPro" id="IPR013144">
    <property type="entry name" value="CRA_dom"/>
</dbReference>
<evidence type="ECO:0000259" key="11">
    <source>
        <dbReference type="PROSITE" id="PS51867"/>
    </source>
</evidence>
<organism evidence="12 13">
    <name type="scientific">Thielaviopsis punctulata</name>
    <dbReference type="NCBI Taxonomy" id="72032"/>
    <lineage>
        <taxon>Eukaryota</taxon>
        <taxon>Fungi</taxon>
        <taxon>Dikarya</taxon>
        <taxon>Ascomycota</taxon>
        <taxon>Pezizomycotina</taxon>
        <taxon>Sordariomycetes</taxon>
        <taxon>Hypocreomycetidae</taxon>
        <taxon>Microascales</taxon>
        <taxon>Ceratocystidaceae</taxon>
        <taxon>Thielaviopsis</taxon>
    </lineage>
</organism>
<dbReference type="Pfam" id="PF10607">
    <property type="entry name" value="CTLH"/>
    <property type="match status" value="1"/>
</dbReference>
<evidence type="ECO:0000256" key="2">
    <source>
        <dbReference type="ARBA" id="ARBA00004496"/>
    </source>
</evidence>
<protein>
    <recommendedName>
        <fullName evidence="14">Protein FYV10</fullName>
    </recommendedName>
</protein>
<proteinExistence type="inferred from homology"/>
<keyword evidence="5" id="KW-0479">Metal-binding</keyword>
<feature type="coiled-coil region" evidence="9">
    <location>
        <begin position="65"/>
        <end position="92"/>
    </location>
</feature>
<feature type="domain" description="RING-Gid-type" evidence="11">
    <location>
        <begin position="373"/>
        <end position="434"/>
    </location>
</feature>
<dbReference type="PANTHER" id="PTHR12170:SF2">
    <property type="entry name" value="E3 UBIQUITIN-PROTEIN TRANSFERASE MAEA"/>
    <property type="match status" value="1"/>
</dbReference>
<dbReference type="GO" id="GO:0005737">
    <property type="term" value="C:cytoplasm"/>
    <property type="evidence" value="ECO:0007669"/>
    <property type="project" value="UniProtKB-SubCell"/>
</dbReference>
<dbReference type="GO" id="GO:0043161">
    <property type="term" value="P:proteasome-mediated ubiquitin-dependent protein catabolic process"/>
    <property type="evidence" value="ECO:0007669"/>
    <property type="project" value="InterPro"/>
</dbReference>
<dbReference type="GO" id="GO:0061630">
    <property type="term" value="F:ubiquitin protein ligase activity"/>
    <property type="evidence" value="ECO:0007669"/>
    <property type="project" value="InterPro"/>
</dbReference>
<keyword evidence="7" id="KW-0862">Zinc</keyword>
<evidence type="ECO:0000256" key="8">
    <source>
        <dbReference type="PROSITE-ProRule" id="PRU01215"/>
    </source>
</evidence>